<evidence type="ECO:0000313" key="2">
    <source>
        <dbReference type="Proteomes" id="UP001065047"/>
    </source>
</evidence>
<gene>
    <name evidence="1" type="ORF">AA14337_0798</name>
</gene>
<protein>
    <submittedName>
        <fullName evidence="1">Uncharacterized protein</fullName>
    </submittedName>
</protein>
<accession>A0ABQ0PPC3</accession>
<dbReference type="EMBL" id="BAPF01000007">
    <property type="protein sequence ID" value="GBQ77360.1"/>
    <property type="molecule type" value="Genomic_DNA"/>
</dbReference>
<organism evidence="1 2">
    <name type="scientific">Acetobacter malorum DSM 14337</name>
    <dbReference type="NCBI Taxonomy" id="1307910"/>
    <lineage>
        <taxon>Bacteria</taxon>
        <taxon>Pseudomonadati</taxon>
        <taxon>Pseudomonadota</taxon>
        <taxon>Alphaproteobacteria</taxon>
        <taxon>Acetobacterales</taxon>
        <taxon>Acetobacteraceae</taxon>
        <taxon>Acetobacter</taxon>
    </lineage>
</organism>
<name>A0ABQ0PPC3_9PROT</name>
<keyword evidence="2" id="KW-1185">Reference proteome</keyword>
<dbReference type="Proteomes" id="UP001065047">
    <property type="component" value="Unassembled WGS sequence"/>
</dbReference>
<sequence>MVADLSTVHQERSDHLEAHFRPPLHAAMEMIMSLPDMPINTSGTHYAQAYIAVLNMIDAQKSAMSLL</sequence>
<evidence type="ECO:0000313" key="1">
    <source>
        <dbReference type="EMBL" id="GBQ77360.1"/>
    </source>
</evidence>
<comment type="caution">
    <text evidence="1">The sequence shown here is derived from an EMBL/GenBank/DDBJ whole genome shotgun (WGS) entry which is preliminary data.</text>
</comment>
<proteinExistence type="predicted"/>
<reference evidence="1" key="1">
    <citation type="submission" date="2013-04" db="EMBL/GenBank/DDBJ databases">
        <title>The genome sequencing project of 58 acetic acid bacteria.</title>
        <authorList>
            <person name="Okamoto-Kainuma A."/>
            <person name="Ishikawa M."/>
            <person name="Umino S."/>
            <person name="Koizumi Y."/>
            <person name="Shiwa Y."/>
            <person name="Yoshikawa H."/>
            <person name="Matsutani M."/>
            <person name="Matsushita K."/>
        </authorList>
    </citation>
    <scope>NUCLEOTIDE SEQUENCE</scope>
    <source>
        <strain evidence="1">DSM 14337</strain>
    </source>
</reference>